<keyword evidence="3" id="KW-0378">Hydrolase</keyword>
<dbReference type="GO" id="GO:0008236">
    <property type="term" value="F:serine-type peptidase activity"/>
    <property type="evidence" value="ECO:0007669"/>
    <property type="project" value="UniProtKB-KW"/>
</dbReference>
<dbReference type="InterPro" id="IPR029062">
    <property type="entry name" value="Class_I_gatase-like"/>
</dbReference>
<gene>
    <name evidence="5" type="ORF">SAMEA4475696_00106</name>
</gene>
<dbReference type="PANTHER" id="PTHR20842:SF0">
    <property type="entry name" value="ALPHA-ASPARTYL DIPEPTIDASE"/>
    <property type="match status" value="1"/>
</dbReference>
<dbReference type="Proteomes" id="UP000242637">
    <property type="component" value="Chromosome 1"/>
</dbReference>
<evidence type="ECO:0000313" key="5">
    <source>
        <dbReference type="EMBL" id="SNV16953.1"/>
    </source>
</evidence>
<evidence type="ECO:0000256" key="4">
    <source>
        <dbReference type="ARBA" id="ARBA00022825"/>
    </source>
</evidence>
<dbReference type="Pfam" id="PF03575">
    <property type="entry name" value="Peptidase_S51"/>
    <property type="match status" value="1"/>
</dbReference>
<comment type="similarity">
    <text evidence="1">Belongs to the peptidase S51 family.</text>
</comment>
<keyword evidence="6" id="KW-1185">Reference proteome</keyword>
<dbReference type="AlphaFoldDB" id="A0A239V641"/>
<protein>
    <submittedName>
        <fullName evidence="5">Peptidase E</fullName>
    </submittedName>
</protein>
<accession>A0A239V641</accession>
<dbReference type="STRING" id="1121387.GCA_000429885_00849"/>
<organism evidence="5 6">
    <name type="scientific">Dermatophilus congolensis</name>
    <dbReference type="NCBI Taxonomy" id="1863"/>
    <lineage>
        <taxon>Bacteria</taxon>
        <taxon>Bacillati</taxon>
        <taxon>Actinomycetota</taxon>
        <taxon>Actinomycetes</taxon>
        <taxon>Micrococcales</taxon>
        <taxon>Dermatophilaceae</taxon>
        <taxon>Dermatophilus</taxon>
    </lineage>
</organism>
<evidence type="ECO:0000256" key="3">
    <source>
        <dbReference type="ARBA" id="ARBA00022801"/>
    </source>
</evidence>
<dbReference type="PANTHER" id="PTHR20842">
    <property type="entry name" value="PROTEASE S51 ALPHA-ASPARTYL DIPEPTIDASE"/>
    <property type="match status" value="1"/>
</dbReference>
<sequence length="224" mass="23528">MSADHRASAADRFILSLTDKPNPLVCFVPTASGDNGLYISQFFNAYSGLGVRTSVLTLWTGAADSIARMDEADVFIIGGGNTVNLLALWSAHGVGDKLRSYTQDQGRDIVIAGNAAGAAALYEACATDGFGNGISALPFGLGLLPGSFCPHYNSEPDRAPRYQQLVDTCALPAGYAVDDAAGIHYLDGQVQSFWAERTGAGVYRVEPAENGARISAETVHPLPS</sequence>
<proteinExistence type="inferred from homology"/>
<dbReference type="EMBL" id="LT906453">
    <property type="protein sequence ID" value="SNV16953.1"/>
    <property type="molecule type" value="Genomic_DNA"/>
</dbReference>
<keyword evidence="2" id="KW-0645">Protease</keyword>
<dbReference type="Gene3D" id="3.40.50.880">
    <property type="match status" value="1"/>
</dbReference>
<name>A0A239V641_9MICO</name>
<keyword evidence="4" id="KW-0720">Serine protease</keyword>
<evidence type="ECO:0000256" key="1">
    <source>
        <dbReference type="ARBA" id="ARBA00006534"/>
    </source>
</evidence>
<reference evidence="5 6" key="1">
    <citation type="submission" date="2017-06" db="EMBL/GenBank/DDBJ databases">
        <authorList>
            <consortium name="Pathogen Informatics"/>
        </authorList>
    </citation>
    <scope>NUCLEOTIDE SEQUENCE [LARGE SCALE GENOMIC DNA]</scope>
    <source>
        <strain evidence="5 6">NCTC13039</strain>
    </source>
</reference>
<dbReference type="KEGG" id="dco:SAMEA4475696_0106"/>
<evidence type="ECO:0000313" key="6">
    <source>
        <dbReference type="Proteomes" id="UP000242637"/>
    </source>
</evidence>
<evidence type="ECO:0000256" key="2">
    <source>
        <dbReference type="ARBA" id="ARBA00022670"/>
    </source>
</evidence>
<dbReference type="InterPro" id="IPR005320">
    <property type="entry name" value="Peptidase_S51"/>
</dbReference>
<dbReference type="SUPFAM" id="SSF52317">
    <property type="entry name" value="Class I glutamine amidotransferase-like"/>
    <property type="match status" value="1"/>
</dbReference>
<dbReference type="GO" id="GO:0006508">
    <property type="term" value="P:proteolysis"/>
    <property type="evidence" value="ECO:0007669"/>
    <property type="project" value="UniProtKB-KW"/>
</dbReference>